<keyword evidence="10" id="KW-1185">Reference proteome</keyword>
<proteinExistence type="inferred from homology"/>
<evidence type="ECO:0000256" key="3">
    <source>
        <dbReference type="ARBA" id="ARBA00012219"/>
    </source>
</evidence>
<dbReference type="GO" id="GO:0005524">
    <property type="term" value="F:ATP binding"/>
    <property type="evidence" value="ECO:0007669"/>
    <property type="project" value="UniProtKB-KW"/>
</dbReference>
<dbReference type="GO" id="GO:0004592">
    <property type="term" value="F:pantoate-beta-alanine ligase activity"/>
    <property type="evidence" value="ECO:0007669"/>
    <property type="project" value="UniProtKB-EC"/>
</dbReference>
<dbReference type="PANTHER" id="PTHR21299">
    <property type="entry name" value="CYTIDYLATE KINASE/PANTOATE-BETA-ALANINE LIGASE"/>
    <property type="match status" value="1"/>
</dbReference>
<dbReference type="Gene3D" id="3.30.1300.10">
    <property type="entry name" value="Pantoate-beta-alanine ligase, C-terminal domain"/>
    <property type="match status" value="1"/>
</dbReference>
<dbReference type="EMBL" id="QEEZ01000013">
    <property type="protein sequence ID" value="PWC01395.1"/>
    <property type="molecule type" value="Genomic_DNA"/>
</dbReference>
<dbReference type="OrthoDB" id="9773087at2"/>
<protein>
    <recommendedName>
        <fullName evidence="3">pantoate--beta-alanine ligase (AMP-forming)</fullName>
        <ecNumber evidence="3">6.3.2.1</ecNumber>
    </recommendedName>
</protein>
<dbReference type="GO" id="GO:0015940">
    <property type="term" value="P:pantothenate biosynthetic process"/>
    <property type="evidence" value="ECO:0007669"/>
    <property type="project" value="UniProtKB-UniPathway"/>
</dbReference>
<evidence type="ECO:0000256" key="8">
    <source>
        <dbReference type="ARBA" id="ARBA00048258"/>
    </source>
</evidence>
<evidence type="ECO:0000256" key="2">
    <source>
        <dbReference type="ARBA" id="ARBA00009256"/>
    </source>
</evidence>
<comment type="caution">
    <text evidence="9">The sequence shown here is derived from an EMBL/GenBank/DDBJ whole genome shotgun (WGS) entry which is preliminary data.</text>
</comment>
<keyword evidence="6" id="KW-0547">Nucleotide-binding</keyword>
<comment type="catalytic activity">
    <reaction evidence="8">
        <text>(R)-pantoate + beta-alanine + ATP = (R)-pantothenate + AMP + diphosphate + H(+)</text>
        <dbReference type="Rhea" id="RHEA:10912"/>
        <dbReference type="ChEBI" id="CHEBI:15378"/>
        <dbReference type="ChEBI" id="CHEBI:15980"/>
        <dbReference type="ChEBI" id="CHEBI:29032"/>
        <dbReference type="ChEBI" id="CHEBI:30616"/>
        <dbReference type="ChEBI" id="CHEBI:33019"/>
        <dbReference type="ChEBI" id="CHEBI:57966"/>
        <dbReference type="ChEBI" id="CHEBI:456215"/>
        <dbReference type="EC" id="6.3.2.1"/>
    </reaction>
</comment>
<reference evidence="10" key="1">
    <citation type="submission" date="2018-04" db="EMBL/GenBank/DDBJ databases">
        <authorList>
            <person name="Liu S."/>
            <person name="Wang Z."/>
            <person name="Li J."/>
        </authorList>
    </citation>
    <scope>NUCLEOTIDE SEQUENCE [LARGE SCALE GENOMIC DNA]</scope>
    <source>
        <strain evidence="10">2189</strain>
    </source>
</reference>
<dbReference type="PANTHER" id="PTHR21299:SF1">
    <property type="entry name" value="PANTOATE--BETA-ALANINE LIGASE"/>
    <property type="match status" value="1"/>
</dbReference>
<evidence type="ECO:0000256" key="4">
    <source>
        <dbReference type="ARBA" id="ARBA00022598"/>
    </source>
</evidence>
<dbReference type="Gene3D" id="3.40.50.620">
    <property type="entry name" value="HUPs"/>
    <property type="match status" value="2"/>
</dbReference>
<organism evidence="9 10">
    <name type="scientific">Corynebacterium yudongzhengii</name>
    <dbReference type="NCBI Taxonomy" id="2080740"/>
    <lineage>
        <taxon>Bacteria</taxon>
        <taxon>Bacillati</taxon>
        <taxon>Actinomycetota</taxon>
        <taxon>Actinomycetes</taxon>
        <taxon>Mycobacteriales</taxon>
        <taxon>Corynebacteriaceae</taxon>
        <taxon>Corynebacterium</taxon>
    </lineage>
</organism>
<evidence type="ECO:0000313" key="9">
    <source>
        <dbReference type="EMBL" id="PWC01395.1"/>
    </source>
</evidence>
<evidence type="ECO:0000256" key="5">
    <source>
        <dbReference type="ARBA" id="ARBA00022655"/>
    </source>
</evidence>
<evidence type="ECO:0000256" key="6">
    <source>
        <dbReference type="ARBA" id="ARBA00022741"/>
    </source>
</evidence>
<dbReference type="KEGG" id="cyz:C3B44_10090"/>
<sequence length="270" mass="28800">MSFQFRQAQEFDSLERVRMLGSAMRKTGRPVVLVPLHDDLHTGHISLIRAATLLPRAVVVIAWTGTEVPKMLADEGVDVVWRVRDEDLWPKGRPATTVQAQEGLEPAAEINRELTRLVALLGALKPSDVVVGEKDFELTVALTRAIADLHLGVELHGVPTVRMPDGLAISLRNAAVAEADREKAMVLSAALTAGAHAAEEGKDVVLDTASGILASAGIEPEYLQLRGLDMGAPPTEGDARLLVAATIGGVRLIDNVGVPIGIGFKNLEDN</sequence>
<comment type="pathway">
    <text evidence="1">Cofactor biosynthesis; (R)-pantothenate biosynthesis; (R)-pantothenate from (R)-pantoate and beta-alanine: step 1/1.</text>
</comment>
<evidence type="ECO:0000313" key="10">
    <source>
        <dbReference type="Proteomes" id="UP000244989"/>
    </source>
</evidence>
<dbReference type="EC" id="6.3.2.1" evidence="3"/>
<dbReference type="RefSeq" id="WP_108432250.1">
    <property type="nucleotide sequence ID" value="NZ_CP026947.1"/>
</dbReference>
<name>A0A2U1T5Z6_9CORY</name>
<dbReference type="UniPathway" id="UPA00028">
    <property type="reaction ID" value="UER00005"/>
</dbReference>
<dbReference type="InterPro" id="IPR042176">
    <property type="entry name" value="Pantoate_ligase_C"/>
</dbReference>
<evidence type="ECO:0000256" key="1">
    <source>
        <dbReference type="ARBA" id="ARBA00004990"/>
    </source>
</evidence>
<evidence type="ECO:0000256" key="7">
    <source>
        <dbReference type="ARBA" id="ARBA00022840"/>
    </source>
</evidence>
<dbReference type="Proteomes" id="UP000244989">
    <property type="component" value="Unassembled WGS sequence"/>
</dbReference>
<dbReference type="InterPro" id="IPR014729">
    <property type="entry name" value="Rossmann-like_a/b/a_fold"/>
</dbReference>
<gene>
    <name evidence="9" type="ORF">DF222_07670</name>
</gene>
<keyword evidence="4 9" id="KW-0436">Ligase</keyword>
<dbReference type="InterPro" id="IPR003721">
    <property type="entry name" value="Pantoate_ligase"/>
</dbReference>
<keyword evidence="5" id="KW-0566">Pantothenate biosynthesis</keyword>
<keyword evidence="7" id="KW-0067">ATP-binding</keyword>
<dbReference type="SUPFAM" id="SSF52374">
    <property type="entry name" value="Nucleotidylyl transferase"/>
    <property type="match status" value="1"/>
</dbReference>
<dbReference type="GO" id="GO:0005829">
    <property type="term" value="C:cytosol"/>
    <property type="evidence" value="ECO:0007669"/>
    <property type="project" value="TreeGrafter"/>
</dbReference>
<dbReference type="Pfam" id="PF02569">
    <property type="entry name" value="Pantoate_ligase"/>
    <property type="match status" value="1"/>
</dbReference>
<dbReference type="AlphaFoldDB" id="A0A2U1T5Z6"/>
<comment type="similarity">
    <text evidence="2">Belongs to the pantothenate synthetase family.</text>
</comment>
<accession>A0A2U1T5Z6</accession>